<dbReference type="InterPro" id="IPR001106">
    <property type="entry name" value="Aromatic_Lyase"/>
</dbReference>
<evidence type="ECO:0000313" key="1">
    <source>
        <dbReference type="EMBL" id="MBF9235226.1"/>
    </source>
</evidence>
<dbReference type="RefSeq" id="WP_196273214.1">
    <property type="nucleotide sequence ID" value="NZ_JADQDO010000010.1"/>
</dbReference>
<dbReference type="Pfam" id="PF00221">
    <property type="entry name" value="Lyase_aromatic"/>
    <property type="match status" value="1"/>
</dbReference>
<keyword evidence="1" id="KW-0456">Lyase</keyword>
<proteinExistence type="predicted"/>
<accession>A0A931BQT3</accession>
<dbReference type="PANTHER" id="PTHR10362">
    <property type="entry name" value="HISTIDINE AMMONIA-LYASE"/>
    <property type="match status" value="1"/>
</dbReference>
<dbReference type="PROSITE" id="PS00488">
    <property type="entry name" value="PAL_HISTIDASE"/>
    <property type="match status" value="1"/>
</dbReference>
<dbReference type="AlphaFoldDB" id="A0A931BQT3"/>
<sequence length="543" mass="58075">MTVKVDGAKLKIRDVARVARPNGNGRFEKAALHPEARERIAATRAYIDRTWMHDDAPLMYAFNTGVGLFKDQRVLIADMAAYQQKTVYAHATGVGEPFSEDVTRAMMLLRANAFASNYSGPRVELVERLIAFLNAGLHPVIPQKGSVGASGDLAPLAHMAGAVCGFAEAEMIYKGRRLPAREAIAKAGFDPDFDLGAKDASALINGSTTSLALGALATFDARKLLKQADIAMCLSLEAMRGELAAFDPRVHKARPHPGQARIARNLLRILDGSKRCSQSARDVVFPDEPRQPGTPASPRVQDVYSLRCTPQVHGPAVEAVEYVERIIGTEINSATDNPLIFDDGTGGYVSISGGHFHGQYVAQAMDLLAIAMADLGAISERRLARLVDPTMSYGLPRNLLAGKRGLNTGFATVQCSMSALVMENRGLATPGSVDSIPGKSNAEDHVSNSTWCGRKARTIVENVEQIVAGELLMAAQALSLVEPLAKDYPLGKGSQAAIEAIRAVIPPALDGDRWYATEMRQALDLVRSGAVVEAVEGAIGALE</sequence>
<dbReference type="InterPro" id="IPR022313">
    <property type="entry name" value="Phe/His_NH3-lyase_AS"/>
</dbReference>
<dbReference type="GO" id="GO:0016841">
    <property type="term" value="F:ammonia-lyase activity"/>
    <property type="evidence" value="ECO:0007669"/>
    <property type="project" value="InterPro"/>
</dbReference>
<protein>
    <submittedName>
        <fullName evidence="1">Aromatic amino acid lyase</fullName>
    </submittedName>
</protein>
<organism evidence="1 2">
    <name type="scientific">Microvirga alba</name>
    <dbReference type="NCBI Taxonomy" id="2791025"/>
    <lineage>
        <taxon>Bacteria</taxon>
        <taxon>Pseudomonadati</taxon>
        <taxon>Pseudomonadota</taxon>
        <taxon>Alphaproteobacteria</taxon>
        <taxon>Hyphomicrobiales</taxon>
        <taxon>Methylobacteriaceae</taxon>
        <taxon>Microvirga</taxon>
    </lineage>
</organism>
<comment type="caution">
    <text evidence="1">The sequence shown here is derived from an EMBL/GenBank/DDBJ whole genome shotgun (WGS) entry which is preliminary data.</text>
</comment>
<evidence type="ECO:0000313" key="2">
    <source>
        <dbReference type="Proteomes" id="UP000599312"/>
    </source>
</evidence>
<dbReference type="InterPro" id="IPR024083">
    <property type="entry name" value="Fumarase/histidase_N"/>
</dbReference>
<dbReference type="Gene3D" id="1.20.200.10">
    <property type="entry name" value="Fumarase/aspartase (Central domain)"/>
    <property type="match status" value="1"/>
</dbReference>
<reference evidence="1" key="1">
    <citation type="submission" date="2020-11" db="EMBL/GenBank/DDBJ databases">
        <authorList>
            <person name="Kim M.K."/>
        </authorList>
    </citation>
    <scope>NUCLEOTIDE SEQUENCE</scope>
    <source>
        <strain evidence="1">BT350</strain>
    </source>
</reference>
<gene>
    <name evidence="1" type="ORF">I2H38_17770</name>
</gene>
<dbReference type="EMBL" id="JADQDO010000010">
    <property type="protein sequence ID" value="MBF9235226.1"/>
    <property type="molecule type" value="Genomic_DNA"/>
</dbReference>
<dbReference type="InterPro" id="IPR008948">
    <property type="entry name" value="L-Aspartase-like"/>
</dbReference>
<dbReference type="Proteomes" id="UP000599312">
    <property type="component" value="Unassembled WGS sequence"/>
</dbReference>
<name>A0A931BQT3_9HYPH</name>
<keyword evidence="2" id="KW-1185">Reference proteome</keyword>
<dbReference type="SUPFAM" id="SSF48557">
    <property type="entry name" value="L-aspartase-like"/>
    <property type="match status" value="1"/>
</dbReference>
<dbReference type="CDD" id="cd00332">
    <property type="entry name" value="PAL-HAL"/>
    <property type="match status" value="1"/>
</dbReference>
<dbReference type="Gene3D" id="1.10.275.10">
    <property type="entry name" value="Fumarase/aspartase (N-terminal domain)"/>
    <property type="match status" value="1"/>
</dbReference>